<dbReference type="Proteomes" id="UP000642748">
    <property type="component" value="Unassembled WGS sequence"/>
</dbReference>
<gene>
    <name evidence="3" type="ORF">Raf01_01720</name>
</gene>
<evidence type="ECO:0000259" key="2">
    <source>
        <dbReference type="Pfam" id="PF13559"/>
    </source>
</evidence>
<feature type="transmembrane region" description="Helical" evidence="1">
    <location>
        <begin position="20"/>
        <end position="39"/>
    </location>
</feature>
<dbReference type="Pfam" id="PF13559">
    <property type="entry name" value="DUF4129"/>
    <property type="match status" value="1"/>
</dbReference>
<sequence length="214" mass="24478">MSRWWTERVAGLGDYLPLGLAALLLFVLAGLCAAALYWWPSWLPWRWWPRARTGEGRRGIRWRWPRLRWPWRRFRLRWPWRRRRAEQEPADEPTIVAGDELPDLPTEAFVSLADRLAAQGRFGEAVRERLRGIVRELVDHQVVQSRPGWTVTELAAAAGTAWPPVGAPLDAASRTFSDIWYGQRPATAVHDGQMRGYADQVHAALASTMAGAHR</sequence>
<dbReference type="AlphaFoldDB" id="A0A8J3QJB0"/>
<reference evidence="3" key="1">
    <citation type="submission" date="2021-01" db="EMBL/GenBank/DDBJ databases">
        <title>Whole genome shotgun sequence of Rugosimonospora africana NBRC 104875.</title>
        <authorList>
            <person name="Komaki H."/>
            <person name="Tamura T."/>
        </authorList>
    </citation>
    <scope>NUCLEOTIDE SEQUENCE</scope>
    <source>
        <strain evidence="3">NBRC 104875</strain>
    </source>
</reference>
<evidence type="ECO:0000256" key="1">
    <source>
        <dbReference type="SAM" id="Phobius"/>
    </source>
</evidence>
<proteinExistence type="predicted"/>
<evidence type="ECO:0000313" key="3">
    <source>
        <dbReference type="EMBL" id="GIH12000.1"/>
    </source>
</evidence>
<keyword evidence="4" id="KW-1185">Reference proteome</keyword>
<protein>
    <recommendedName>
        <fullName evidence="2">Protein-glutamine gamma-glutamyltransferase-like C-terminal domain-containing protein</fullName>
    </recommendedName>
</protein>
<keyword evidence="1" id="KW-0472">Membrane</keyword>
<keyword evidence="1" id="KW-1133">Transmembrane helix</keyword>
<feature type="domain" description="Protein-glutamine gamma-glutamyltransferase-like C-terminal" evidence="2">
    <location>
        <begin position="130"/>
        <end position="194"/>
    </location>
</feature>
<name>A0A8J3QJB0_9ACTN</name>
<dbReference type="EMBL" id="BONZ01000002">
    <property type="protein sequence ID" value="GIH12000.1"/>
    <property type="molecule type" value="Genomic_DNA"/>
</dbReference>
<organism evidence="3 4">
    <name type="scientific">Rugosimonospora africana</name>
    <dbReference type="NCBI Taxonomy" id="556532"/>
    <lineage>
        <taxon>Bacteria</taxon>
        <taxon>Bacillati</taxon>
        <taxon>Actinomycetota</taxon>
        <taxon>Actinomycetes</taxon>
        <taxon>Micromonosporales</taxon>
        <taxon>Micromonosporaceae</taxon>
        <taxon>Rugosimonospora</taxon>
    </lineage>
</organism>
<keyword evidence="1" id="KW-0812">Transmembrane</keyword>
<dbReference type="RefSeq" id="WP_203915725.1">
    <property type="nucleotide sequence ID" value="NZ_BONZ01000002.1"/>
</dbReference>
<accession>A0A8J3QJB0</accession>
<comment type="caution">
    <text evidence="3">The sequence shown here is derived from an EMBL/GenBank/DDBJ whole genome shotgun (WGS) entry which is preliminary data.</text>
</comment>
<dbReference type="InterPro" id="IPR025403">
    <property type="entry name" value="TgpA-like_C"/>
</dbReference>
<evidence type="ECO:0000313" key="4">
    <source>
        <dbReference type="Proteomes" id="UP000642748"/>
    </source>
</evidence>